<reference evidence="1" key="2">
    <citation type="journal article" date="2015" name="Data Brief">
        <title>Shoot transcriptome of the giant reed, Arundo donax.</title>
        <authorList>
            <person name="Barrero R.A."/>
            <person name="Guerrero F.D."/>
            <person name="Moolhuijzen P."/>
            <person name="Goolsby J.A."/>
            <person name="Tidwell J."/>
            <person name="Bellgard S.E."/>
            <person name="Bellgard M.I."/>
        </authorList>
    </citation>
    <scope>NUCLEOTIDE SEQUENCE</scope>
    <source>
        <tissue evidence="1">Shoot tissue taken approximately 20 cm above the soil surface</tissue>
    </source>
</reference>
<reference evidence="1" key="1">
    <citation type="submission" date="2014-09" db="EMBL/GenBank/DDBJ databases">
        <authorList>
            <person name="Magalhaes I.L.F."/>
            <person name="Oliveira U."/>
            <person name="Santos F.R."/>
            <person name="Vidigal T.H.D.A."/>
            <person name="Brescovit A.D."/>
            <person name="Santos A.J."/>
        </authorList>
    </citation>
    <scope>NUCLEOTIDE SEQUENCE</scope>
    <source>
        <tissue evidence="1">Shoot tissue taken approximately 20 cm above the soil surface</tissue>
    </source>
</reference>
<dbReference type="AlphaFoldDB" id="A0A0A9EZI9"/>
<organism evidence="1">
    <name type="scientific">Arundo donax</name>
    <name type="common">Giant reed</name>
    <name type="synonym">Donax arundinaceus</name>
    <dbReference type="NCBI Taxonomy" id="35708"/>
    <lineage>
        <taxon>Eukaryota</taxon>
        <taxon>Viridiplantae</taxon>
        <taxon>Streptophyta</taxon>
        <taxon>Embryophyta</taxon>
        <taxon>Tracheophyta</taxon>
        <taxon>Spermatophyta</taxon>
        <taxon>Magnoliopsida</taxon>
        <taxon>Liliopsida</taxon>
        <taxon>Poales</taxon>
        <taxon>Poaceae</taxon>
        <taxon>PACMAD clade</taxon>
        <taxon>Arundinoideae</taxon>
        <taxon>Arundineae</taxon>
        <taxon>Arundo</taxon>
    </lineage>
</organism>
<dbReference type="EMBL" id="GBRH01191741">
    <property type="protein sequence ID" value="JAE06155.1"/>
    <property type="molecule type" value="Transcribed_RNA"/>
</dbReference>
<evidence type="ECO:0000313" key="1">
    <source>
        <dbReference type="EMBL" id="JAE06155.1"/>
    </source>
</evidence>
<protein>
    <submittedName>
        <fullName evidence="1">Uncharacterized protein</fullName>
    </submittedName>
</protein>
<sequence length="45" mass="5245">MTILFIIEHTKMKNQALKILVMPHSRSTSISTVSYLHHQKKKLVI</sequence>
<proteinExistence type="predicted"/>
<accession>A0A0A9EZI9</accession>
<name>A0A0A9EZI9_ARUDO</name>